<dbReference type="RefSeq" id="WP_155174415.1">
    <property type="nucleotide sequence ID" value="NZ_BAAAFL010000012.1"/>
</dbReference>
<gene>
    <name evidence="3" type="ORF">E1163_20830</name>
</gene>
<proteinExistence type="predicted"/>
<name>A0ABW9RTA0_9BACT</name>
<sequence>MKTFTLFIALLFSVNLLIAQSDITICHTPATESFAMFASNQKFNSEHPVPEPYVHRSKIGKMIKIKTSDGKTANAYLLESQVDSDDYLFVIHEWWGLNGHIKKMAEKYYSDLGTVNVLALDLYDGKVAETREKASEYMSQVDDKRARAIIQGAIDYAGNSSEIATIGWCFGGGWALQAAMMAGSEAQGAVIYYGMPEKDVEKIKEKVNFPVLGIFAREDEWITPEIVENFQKDMEEAQKELNVHFYEASHAFANPSNPDYDKEATEDAYQKSMAFLKRVLD</sequence>
<keyword evidence="3" id="KW-0378">Hydrolase</keyword>
<feature type="domain" description="Dienelactone hydrolase" evidence="2">
    <location>
        <begin position="87"/>
        <end position="279"/>
    </location>
</feature>
<dbReference type="InterPro" id="IPR002925">
    <property type="entry name" value="Dienelactn_hydro"/>
</dbReference>
<dbReference type="EMBL" id="SMLW01000626">
    <property type="protein sequence ID" value="MTI27414.1"/>
    <property type="molecule type" value="Genomic_DNA"/>
</dbReference>
<evidence type="ECO:0000256" key="1">
    <source>
        <dbReference type="SAM" id="SignalP"/>
    </source>
</evidence>
<reference evidence="3 4" key="1">
    <citation type="submission" date="2019-02" db="EMBL/GenBank/DDBJ databases">
        <authorList>
            <person name="Goldberg S.R."/>
            <person name="Haltli B.A."/>
            <person name="Correa H."/>
            <person name="Russell K.G."/>
        </authorList>
    </citation>
    <scope>NUCLEOTIDE SEQUENCE [LARGE SCALE GENOMIC DNA]</scope>
    <source>
        <strain evidence="3 4">JCM 16186</strain>
    </source>
</reference>
<dbReference type="PANTHER" id="PTHR46623">
    <property type="entry name" value="CARBOXYMETHYLENEBUTENOLIDASE-RELATED"/>
    <property type="match status" value="1"/>
</dbReference>
<accession>A0ABW9RTA0</accession>
<dbReference type="SUPFAM" id="SSF53474">
    <property type="entry name" value="alpha/beta-Hydrolases"/>
    <property type="match status" value="1"/>
</dbReference>
<feature type="chain" id="PRO_5046717405" evidence="1">
    <location>
        <begin position="20"/>
        <end position="281"/>
    </location>
</feature>
<keyword evidence="1" id="KW-0732">Signal</keyword>
<dbReference type="InterPro" id="IPR051049">
    <property type="entry name" value="Dienelactone_hydrolase-like"/>
</dbReference>
<dbReference type="Pfam" id="PF01738">
    <property type="entry name" value="DLH"/>
    <property type="match status" value="1"/>
</dbReference>
<comment type="caution">
    <text evidence="3">The sequence shown here is derived from an EMBL/GenBank/DDBJ whole genome shotgun (WGS) entry which is preliminary data.</text>
</comment>
<feature type="signal peptide" evidence="1">
    <location>
        <begin position="1"/>
        <end position="19"/>
    </location>
</feature>
<evidence type="ECO:0000313" key="3">
    <source>
        <dbReference type="EMBL" id="MTI27414.1"/>
    </source>
</evidence>
<dbReference type="Gene3D" id="3.40.50.1820">
    <property type="entry name" value="alpha/beta hydrolase"/>
    <property type="match status" value="1"/>
</dbReference>
<dbReference type="GO" id="GO:0016787">
    <property type="term" value="F:hydrolase activity"/>
    <property type="evidence" value="ECO:0007669"/>
    <property type="project" value="UniProtKB-KW"/>
</dbReference>
<keyword evidence="4" id="KW-1185">Reference proteome</keyword>
<protein>
    <submittedName>
        <fullName evidence="3">Dienelactone hydrolase family protein</fullName>
    </submittedName>
</protein>
<dbReference type="PANTHER" id="PTHR46623:SF6">
    <property type="entry name" value="ALPHA_BETA-HYDROLASES SUPERFAMILY PROTEIN"/>
    <property type="match status" value="1"/>
</dbReference>
<evidence type="ECO:0000313" key="4">
    <source>
        <dbReference type="Proteomes" id="UP000798808"/>
    </source>
</evidence>
<dbReference type="Proteomes" id="UP000798808">
    <property type="component" value="Unassembled WGS sequence"/>
</dbReference>
<dbReference type="InterPro" id="IPR029058">
    <property type="entry name" value="AB_hydrolase_fold"/>
</dbReference>
<organism evidence="3 4">
    <name type="scientific">Fulvivirga kasyanovii</name>
    <dbReference type="NCBI Taxonomy" id="396812"/>
    <lineage>
        <taxon>Bacteria</taxon>
        <taxon>Pseudomonadati</taxon>
        <taxon>Bacteroidota</taxon>
        <taxon>Cytophagia</taxon>
        <taxon>Cytophagales</taxon>
        <taxon>Fulvivirgaceae</taxon>
        <taxon>Fulvivirga</taxon>
    </lineage>
</organism>
<evidence type="ECO:0000259" key="2">
    <source>
        <dbReference type="Pfam" id="PF01738"/>
    </source>
</evidence>